<name>A0A1M2VS26_TRAPU</name>
<feature type="compositionally biased region" description="Polar residues" evidence="1">
    <location>
        <begin position="289"/>
        <end position="305"/>
    </location>
</feature>
<sequence>MTPGHLSPFPSCASGLGFMTTPDCHNASSLLTPTASICTISSLTPGGDGETALSRARAKTMQTKEILKSPQPHRFHLVLSGQRRTPEIPSMPSRPSAQWRAGLGVPVSPGRSDGGGSTEFQRGRQDLFSPAASPLMPPADIYTEGARLTHSPGTEDYLDDAIPTGSQEEREETRDVEYPAFTHSSRPTSTTSASFTLVQDQTSKRLSSASGTLYKDMFTHDYQKDSVLDERPTDTPLGDGNISARGGAEETAELHGSPPTPILLSEQPLDDIVEIPESETLPSVYSGDGASQANTSQTTSDSLGSLVSRYNNSSAYTGYDRDDVPAPGICSVEMPCLADALSETAESSPIVSSPPKPTSARDRRKFALRRQAIYAEYGFQIALPDSGSDSSVKIVANSPTKTRTGRTQMRAASAYVPNSGSARSGLSSSTSSESRRRSTAGADGDEDGMQMFGSANEVDRLGRFSVQEDIMAATRNPLLEDRAELRTSTPQRSAKGGSSGQRSLLTYNCLGPASVSGLGFDSGSPGGYLAAPRDLVWRSGSSNSFGTGDAQQDDSDSPWAPLRIRKRKVPAHSELVCISVSASERSARLSAWEFDQGHHPILQDLLDEVDRALEQWTWLAQLRAYRYI</sequence>
<comment type="caution">
    <text evidence="2">The sequence shown here is derived from an EMBL/GenBank/DDBJ whole genome shotgun (WGS) entry which is preliminary data.</text>
</comment>
<evidence type="ECO:0000256" key="1">
    <source>
        <dbReference type="SAM" id="MobiDB-lite"/>
    </source>
</evidence>
<dbReference type="OrthoDB" id="2752849at2759"/>
<feature type="region of interest" description="Disordered" evidence="1">
    <location>
        <begin position="475"/>
        <end position="502"/>
    </location>
</feature>
<feature type="region of interest" description="Disordered" evidence="1">
    <location>
        <begin position="398"/>
        <end position="451"/>
    </location>
</feature>
<feature type="region of interest" description="Disordered" evidence="1">
    <location>
        <begin position="281"/>
        <end position="305"/>
    </location>
</feature>
<organism evidence="2 3">
    <name type="scientific">Trametes pubescens</name>
    <name type="common">White-rot fungus</name>
    <dbReference type="NCBI Taxonomy" id="154538"/>
    <lineage>
        <taxon>Eukaryota</taxon>
        <taxon>Fungi</taxon>
        <taxon>Dikarya</taxon>
        <taxon>Basidiomycota</taxon>
        <taxon>Agaricomycotina</taxon>
        <taxon>Agaricomycetes</taxon>
        <taxon>Polyporales</taxon>
        <taxon>Polyporaceae</taxon>
        <taxon>Trametes</taxon>
    </lineage>
</organism>
<proteinExistence type="predicted"/>
<feature type="region of interest" description="Disordered" evidence="1">
    <location>
        <begin position="343"/>
        <end position="362"/>
    </location>
</feature>
<dbReference type="AlphaFoldDB" id="A0A1M2VS26"/>
<dbReference type="OMA" id="AEYGFQI"/>
<evidence type="ECO:0000313" key="3">
    <source>
        <dbReference type="Proteomes" id="UP000184267"/>
    </source>
</evidence>
<feature type="compositionally biased region" description="Polar residues" evidence="1">
    <location>
        <begin position="398"/>
        <end position="407"/>
    </location>
</feature>
<feature type="region of interest" description="Disordered" evidence="1">
    <location>
        <begin position="225"/>
        <end position="263"/>
    </location>
</feature>
<protein>
    <submittedName>
        <fullName evidence="2">Uncharacterized protein</fullName>
    </submittedName>
</protein>
<dbReference type="EMBL" id="MNAD01000788">
    <property type="protein sequence ID" value="OJT10350.1"/>
    <property type="molecule type" value="Genomic_DNA"/>
</dbReference>
<feature type="compositionally biased region" description="Low complexity" evidence="1">
    <location>
        <begin position="419"/>
        <end position="432"/>
    </location>
</feature>
<reference evidence="2 3" key="1">
    <citation type="submission" date="2016-10" db="EMBL/GenBank/DDBJ databases">
        <title>Genome sequence of the basidiomycete white-rot fungus Trametes pubescens.</title>
        <authorList>
            <person name="Makela M.R."/>
            <person name="Granchi Z."/>
            <person name="Peng M."/>
            <person name="De Vries R.P."/>
            <person name="Grigoriev I."/>
            <person name="Riley R."/>
            <person name="Hilden K."/>
        </authorList>
    </citation>
    <scope>NUCLEOTIDE SEQUENCE [LARGE SCALE GENOMIC DNA]</scope>
    <source>
        <strain evidence="2 3">FBCC735</strain>
    </source>
</reference>
<dbReference type="Proteomes" id="UP000184267">
    <property type="component" value="Unassembled WGS sequence"/>
</dbReference>
<evidence type="ECO:0000313" key="2">
    <source>
        <dbReference type="EMBL" id="OJT10350.1"/>
    </source>
</evidence>
<feature type="region of interest" description="Disordered" evidence="1">
    <location>
        <begin position="541"/>
        <end position="561"/>
    </location>
</feature>
<keyword evidence="3" id="KW-1185">Reference proteome</keyword>
<accession>A0A1M2VS26</accession>
<feature type="compositionally biased region" description="Polar residues" evidence="1">
    <location>
        <begin position="541"/>
        <end position="550"/>
    </location>
</feature>
<gene>
    <name evidence="2" type="ORF">TRAPUB_13155</name>
</gene>
<feature type="region of interest" description="Disordered" evidence="1">
    <location>
        <begin position="149"/>
        <end position="175"/>
    </location>
</feature>